<sequence>MAVVPSCLAMQANEDDGVDSRVRRRLREVRLQRGMTLEDVASGANIDVSTLSRLESGKRRLALDHLPRLATALSVTADELLRAPEPPDPRVRGGAHTRNLITFWPLTAQGPAGGLHAYKIRISTRRRKPPPELPVHEGHDWVYVLSGRMRLLLAERDFIIEPGEAVEFSTWTPHWFGVVDGPVEAIMLLGAHGERAHLHTPDHR</sequence>
<gene>
    <name evidence="3" type="ORF">NGTWS1702_07150</name>
</gene>
<evidence type="ECO:0000259" key="2">
    <source>
        <dbReference type="PROSITE" id="PS50943"/>
    </source>
</evidence>
<evidence type="ECO:0000313" key="4">
    <source>
        <dbReference type="Proteomes" id="UP001060504"/>
    </source>
</evidence>
<dbReference type="InterPro" id="IPR011051">
    <property type="entry name" value="RmlC_Cupin_sf"/>
</dbReference>
<feature type="domain" description="HTH cro/C1-type" evidence="2">
    <location>
        <begin position="26"/>
        <end position="80"/>
    </location>
</feature>
<dbReference type="EMBL" id="BPRH01000778">
    <property type="protein sequence ID" value="GJF10827.1"/>
    <property type="molecule type" value="Genomic_DNA"/>
</dbReference>
<dbReference type="InterPro" id="IPR001387">
    <property type="entry name" value="Cro/C1-type_HTH"/>
</dbReference>
<dbReference type="SUPFAM" id="SSF47413">
    <property type="entry name" value="lambda repressor-like DNA-binding domains"/>
    <property type="match status" value="1"/>
</dbReference>
<dbReference type="InterPro" id="IPR050807">
    <property type="entry name" value="TransReg_Diox_bact_type"/>
</dbReference>
<organism evidence="3 4">
    <name type="scientific">Mycolicibacterium cyprinidarum</name>
    <dbReference type="NCBI Taxonomy" id="2860311"/>
    <lineage>
        <taxon>Bacteria</taxon>
        <taxon>Bacillati</taxon>
        <taxon>Actinomycetota</taxon>
        <taxon>Actinomycetes</taxon>
        <taxon>Mycobacteriales</taxon>
        <taxon>Mycobacteriaceae</taxon>
        <taxon>Mycolicibacterium</taxon>
    </lineage>
</organism>
<accession>A0ABQ4V7Q6</accession>
<dbReference type="InterPro" id="IPR013096">
    <property type="entry name" value="Cupin_2"/>
</dbReference>
<evidence type="ECO:0000313" key="3">
    <source>
        <dbReference type="EMBL" id="GJF10827.1"/>
    </source>
</evidence>
<keyword evidence="4" id="KW-1185">Reference proteome</keyword>
<reference evidence="3 4" key="1">
    <citation type="submission" date="2021-08" db="EMBL/GenBank/DDBJ databases">
        <title>Draft genome sequence of Mycolicibacterium sp. NGTWS1702 strain.</title>
        <authorList>
            <person name="Matsumoto M."/>
            <person name="Tang B.C.C."/>
            <person name="Machida Y."/>
            <person name="Matoyama H."/>
            <person name="Kishihara T."/>
            <person name="Sato S."/>
            <person name="Kondo I."/>
            <person name="Sano M."/>
            <person name="Kato G."/>
        </authorList>
    </citation>
    <scope>NUCLEOTIDE SEQUENCE [LARGE SCALE GENOMIC DNA]</scope>
    <source>
        <strain evidence="3 4">NGTWSNA01</strain>
    </source>
</reference>
<dbReference type="Gene3D" id="1.10.260.40">
    <property type="entry name" value="lambda repressor-like DNA-binding domains"/>
    <property type="match status" value="1"/>
</dbReference>
<dbReference type="InterPro" id="IPR014710">
    <property type="entry name" value="RmlC-like_jellyroll"/>
</dbReference>
<dbReference type="PROSITE" id="PS50943">
    <property type="entry name" value="HTH_CROC1"/>
    <property type="match status" value="1"/>
</dbReference>
<dbReference type="CDD" id="cd02209">
    <property type="entry name" value="cupin_XRE_C"/>
    <property type="match status" value="1"/>
</dbReference>
<dbReference type="PANTHER" id="PTHR46797:SF1">
    <property type="entry name" value="METHYLPHOSPHONATE SYNTHASE"/>
    <property type="match status" value="1"/>
</dbReference>
<protein>
    <recommendedName>
        <fullName evidence="2">HTH cro/C1-type domain-containing protein</fullName>
    </recommendedName>
</protein>
<comment type="caution">
    <text evidence="3">The sequence shown here is derived from an EMBL/GenBank/DDBJ whole genome shotgun (WGS) entry which is preliminary data.</text>
</comment>
<dbReference type="SUPFAM" id="SSF51182">
    <property type="entry name" value="RmlC-like cupins"/>
    <property type="match status" value="1"/>
</dbReference>
<dbReference type="InterPro" id="IPR010982">
    <property type="entry name" value="Lambda_DNA-bd_dom_sf"/>
</dbReference>
<dbReference type="Pfam" id="PF01381">
    <property type="entry name" value="HTH_3"/>
    <property type="match status" value="1"/>
</dbReference>
<evidence type="ECO:0000256" key="1">
    <source>
        <dbReference type="ARBA" id="ARBA00023125"/>
    </source>
</evidence>
<dbReference type="SMART" id="SM00530">
    <property type="entry name" value="HTH_XRE"/>
    <property type="match status" value="1"/>
</dbReference>
<proteinExistence type="predicted"/>
<dbReference type="Pfam" id="PF07883">
    <property type="entry name" value="Cupin_2"/>
    <property type="match status" value="1"/>
</dbReference>
<name>A0ABQ4V7Q6_9MYCO</name>
<dbReference type="CDD" id="cd00093">
    <property type="entry name" value="HTH_XRE"/>
    <property type="match status" value="1"/>
</dbReference>
<dbReference type="Proteomes" id="UP001060504">
    <property type="component" value="Unassembled WGS sequence"/>
</dbReference>
<dbReference type="PANTHER" id="PTHR46797">
    <property type="entry name" value="HTH-TYPE TRANSCRIPTIONAL REGULATOR"/>
    <property type="match status" value="1"/>
</dbReference>
<dbReference type="Gene3D" id="2.60.120.10">
    <property type="entry name" value="Jelly Rolls"/>
    <property type="match status" value="1"/>
</dbReference>
<keyword evidence="1" id="KW-0238">DNA-binding</keyword>